<name>A0A1V0S9N8_9VIRU</name>
<accession>A0A1V0S9N8</accession>
<reference evidence="1" key="1">
    <citation type="journal article" date="2017" name="Science">
        <title>Giant viruses with an expanded complement of translation system components.</title>
        <authorList>
            <person name="Schulz F."/>
            <person name="Yutin N."/>
            <person name="Ivanova N.N."/>
            <person name="Ortega D.R."/>
            <person name="Lee T.K."/>
            <person name="Vierheilig J."/>
            <person name="Daims H."/>
            <person name="Horn M."/>
            <person name="Wagner M."/>
            <person name="Jensen G.J."/>
            <person name="Kyrpides N.C."/>
            <person name="Koonin E.V."/>
            <person name="Woyke T."/>
        </authorList>
    </citation>
    <scope>NUCLEOTIDE SEQUENCE</scope>
    <source>
        <strain evidence="1">CTV1</strain>
    </source>
</reference>
<sequence length="132" mass="15222">MFQVKNKLEQANQKIYEECLNYYSNLIQCAKKIVVEELLEKANNGHTSVGLTIIPKKNHIDVIYGGDNTHSYDLSKEDCVTPQVPKHYCGNMSYPHRKNLESAINSKVKKLYDIDIDVSMSVYNSLYFNAKW</sequence>
<evidence type="ECO:0000313" key="1">
    <source>
        <dbReference type="EMBL" id="ARF08426.1"/>
    </source>
</evidence>
<gene>
    <name evidence="1" type="ORF">Catovirus_1_476</name>
</gene>
<protein>
    <submittedName>
        <fullName evidence="1">Uncharacterized protein</fullName>
    </submittedName>
</protein>
<proteinExistence type="predicted"/>
<organism evidence="1">
    <name type="scientific">Catovirus CTV1</name>
    <dbReference type="NCBI Taxonomy" id="1977631"/>
    <lineage>
        <taxon>Viruses</taxon>
        <taxon>Varidnaviria</taxon>
        <taxon>Bamfordvirae</taxon>
        <taxon>Nucleocytoviricota</taxon>
        <taxon>Megaviricetes</taxon>
        <taxon>Imitervirales</taxon>
        <taxon>Mimiviridae</taxon>
        <taxon>Klosneuvirinae</taxon>
        <taxon>Catovirus</taxon>
    </lineage>
</organism>
<dbReference type="EMBL" id="KY684083">
    <property type="protein sequence ID" value="ARF08426.1"/>
    <property type="molecule type" value="Genomic_DNA"/>
</dbReference>